<dbReference type="SUPFAM" id="SSF55729">
    <property type="entry name" value="Acyl-CoA N-acyltransferases (Nat)"/>
    <property type="match status" value="1"/>
</dbReference>
<evidence type="ECO:0000313" key="1">
    <source>
        <dbReference type="EMBL" id="QLH02668.1"/>
    </source>
</evidence>
<organism evidence="1 2">
    <name type="scientific">Nitrosopumilus cobalaminigenes</name>
    <dbReference type="NCBI Taxonomy" id="1470066"/>
    <lineage>
        <taxon>Archaea</taxon>
        <taxon>Nitrososphaerota</taxon>
        <taxon>Nitrososphaeria</taxon>
        <taxon>Nitrosopumilales</taxon>
        <taxon>Nitrosopumilaceae</taxon>
        <taxon>Nitrosopumilus</taxon>
    </lineage>
</organism>
<keyword evidence="1" id="KW-0808">Transferase</keyword>
<dbReference type="OrthoDB" id="1485at2157"/>
<dbReference type="Gene3D" id="3.40.630.30">
    <property type="match status" value="1"/>
</dbReference>
<dbReference type="GeneID" id="56059033"/>
<dbReference type="Proteomes" id="UP000509771">
    <property type="component" value="Chromosome"/>
</dbReference>
<protein>
    <submittedName>
        <fullName evidence="1">Histone acetyltransferase</fullName>
    </submittedName>
</protein>
<accession>A0A7D5M248</accession>
<dbReference type="GO" id="GO:0016740">
    <property type="term" value="F:transferase activity"/>
    <property type="evidence" value="ECO:0007669"/>
    <property type="project" value="UniProtKB-KW"/>
</dbReference>
<dbReference type="AlphaFoldDB" id="A0A7D5M248"/>
<keyword evidence="2" id="KW-1185">Reference proteome</keyword>
<gene>
    <name evidence="1" type="ORF">C5F47_03380</name>
</gene>
<sequence>MSDEIIIRNTTKNDASSIVKLQNETFFDLPEHARWKKEHIFAHVDKFPQGQFCAISNNEIVGSCSSFLTLRSIILKPHTWIEACGDFYFKNHIVSGDILYDADISVHPDFQRMGIANSMNDARKMLVSKLSIRSFFSGSRLSNYGKYSDQFTPDEYAQKVIDNSISDRVLSFHLSCDFKFVKLLPNYLDDLNSKNNGVLVEWINPNYKNNP</sequence>
<dbReference type="KEGG" id="ncl:C5F47_03380"/>
<dbReference type="InterPro" id="IPR016181">
    <property type="entry name" value="Acyl_CoA_acyltransferase"/>
</dbReference>
<dbReference type="EMBL" id="CP026993">
    <property type="protein sequence ID" value="QLH02668.1"/>
    <property type="molecule type" value="Genomic_DNA"/>
</dbReference>
<reference evidence="1 2" key="1">
    <citation type="submission" date="2018-02" db="EMBL/GenBank/DDBJ databases">
        <title>Complete genome of Nitrosopumilus cobalaminigenes HCA1.</title>
        <authorList>
            <person name="Qin W."/>
            <person name="Zheng Y."/>
            <person name="Stahl D.A."/>
        </authorList>
    </citation>
    <scope>NUCLEOTIDE SEQUENCE [LARGE SCALE GENOMIC DNA]</scope>
    <source>
        <strain evidence="1 2">HCA1</strain>
    </source>
</reference>
<name>A0A7D5M248_9ARCH</name>
<proteinExistence type="predicted"/>
<evidence type="ECO:0000313" key="2">
    <source>
        <dbReference type="Proteomes" id="UP000509771"/>
    </source>
</evidence>
<dbReference type="RefSeq" id="WP_179361508.1">
    <property type="nucleotide sequence ID" value="NZ_CP026993.1"/>
</dbReference>